<dbReference type="InterPro" id="IPR012332">
    <property type="entry name" value="Autotransporter_pectin_lyase_C"/>
</dbReference>
<accession>A0A9X3MTG1</accession>
<keyword evidence="2" id="KW-0732">Signal</keyword>
<feature type="compositionally biased region" description="Low complexity" evidence="1">
    <location>
        <begin position="1991"/>
        <end position="2003"/>
    </location>
</feature>
<feature type="compositionally biased region" description="Pro residues" evidence="1">
    <location>
        <begin position="2033"/>
        <end position="2042"/>
    </location>
</feature>
<keyword evidence="4" id="KW-1185">Reference proteome</keyword>
<feature type="chain" id="PRO_5040717747" description="Autotransporter domain-containing protein" evidence="2">
    <location>
        <begin position="29"/>
        <end position="2136"/>
    </location>
</feature>
<name>A0A9X3MTG1_9ACTN</name>
<protein>
    <recommendedName>
        <fullName evidence="5">Autotransporter domain-containing protein</fullName>
    </recommendedName>
</protein>
<dbReference type="EMBL" id="JAPDOD010000010">
    <property type="protein sequence ID" value="MDA0161257.1"/>
    <property type="molecule type" value="Genomic_DNA"/>
</dbReference>
<proteinExistence type="predicted"/>
<comment type="caution">
    <text evidence="3">The sequence shown here is derived from an EMBL/GenBank/DDBJ whole genome shotgun (WGS) entry which is preliminary data.</text>
</comment>
<dbReference type="Gene3D" id="2.160.20.20">
    <property type="match status" value="2"/>
</dbReference>
<dbReference type="InterPro" id="IPR011050">
    <property type="entry name" value="Pectin_lyase_fold/virulence"/>
</dbReference>
<organism evidence="3 4">
    <name type="scientific">Solirubrobacter ginsenosidimutans</name>
    <dbReference type="NCBI Taxonomy" id="490573"/>
    <lineage>
        <taxon>Bacteria</taxon>
        <taxon>Bacillati</taxon>
        <taxon>Actinomycetota</taxon>
        <taxon>Thermoleophilia</taxon>
        <taxon>Solirubrobacterales</taxon>
        <taxon>Solirubrobacteraceae</taxon>
        <taxon>Solirubrobacter</taxon>
    </lineage>
</organism>
<dbReference type="Proteomes" id="UP001149140">
    <property type="component" value="Unassembled WGS sequence"/>
</dbReference>
<evidence type="ECO:0000313" key="4">
    <source>
        <dbReference type="Proteomes" id="UP001149140"/>
    </source>
</evidence>
<evidence type="ECO:0008006" key="5">
    <source>
        <dbReference type="Google" id="ProtNLM"/>
    </source>
</evidence>
<feature type="region of interest" description="Disordered" evidence="1">
    <location>
        <begin position="1991"/>
        <end position="2047"/>
    </location>
</feature>
<evidence type="ECO:0000256" key="2">
    <source>
        <dbReference type="SAM" id="SignalP"/>
    </source>
</evidence>
<reference evidence="3" key="1">
    <citation type="submission" date="2022-10" db="EMBL/GenBank/DDBJ databases">
        <title>The WGS of Solirubrobacter ginsenosidimutans DSM 21036.</title>
        <authorList>
            <person name="Jiang Z."/>
        </authorList>
    </citation>
    <scope>NUCLEOTIDE SEQUENCE</scope>
    <source>
        <strain evidence="3">DSM 21036</strain>
    </source>
</reference>
<sequence>MSRARVFASVAVAVVATLVAAWGGAAFAESDCTITFSAAGGGNWNVAANWAEARAPAADDHVCLGSGAAVTVSTAVNVAAIEGARPVIVNATLAVSSGSLEQVTLSGRLSVGGRLAVTESLAWASGTVDGAGTLAVASSATMDVAPSQTAYVGTRIENAGTVSLGNGSDVRSVSGAAGAVIASTGTITRANGSATANLIVPVDNDGVVASGGGRLALLSGGSSTGRFATDTGTVVLSAGTFTLNGATLGTGTAIEGGTLQPAGDSFVEGHVTWSGATLNGPKALRIKSGATLEFSPSSTSYLATRLENAGTVSLGNGSDVRSVSGAAGAVIASTGTITRANGSATANLIVPVDNDGVVASGGGRLALLSGGSSTGRFATDTGTVVLSAGTFTLNGATLGTGTAIEGGTLQPAGDSFVEGHVTWSGATLNGPKALRITSEGTLEVTASSTGYLATRLENAGTLRIGNGADLRASSGTGFAPLVVSTGTITRAAGTSSASLYVPFDNAGVISSDGGRLNLGAGGTSTGRFDSSAGSVALSAGTFTLDGATLATGTSLEGGVIAPITTSTVEGRVRWSGATLNGIAALRVSADATLEINPSTTAYLATRLENAGTLSFGNGADLRAPSGTGFSPLLANTGTITRSAGTSSAFLYVPVENDGTVSSNGGRLSLAGGGGTSSGSFGAPDGGEVAFSSGGFALADATFGRNVTVDGGTVNIAGGGVSPAGLLRISGGRVTTATTITVGGSMVWSGGTVDGTGSLIVAKDGTLSVAASSSGYLDTTLENAGTITLGNGADIRRGTGSSPALIHNTGTITRSAGTSAANVYVPLDNDGAVASVGGRLSLIAGGEMSTGSFTALDGAEVAFSSGTFALQDATLGRNVTVDGGTVNIAGGGVSPAGLLRLSSGRLTTATTITVGGSMVWSGGTVDGTGSLIVAKDGTLSVATSSTGYLDTTLENTGTITLANGAVLRRATSGSPALIHSTGTITRASGTSGAGLDVPLDNDGLVTSGGGRVSLTGGGLTSSGSFTAPDGSEVAFSAGVFKLRDASLGRNVTVDGGDVDVSGRPVTTTGTLRVSSGWLSLLDSTITVAEGFVWSGGTVDGSGSLIVSEGGALSVANSSTAYLDTTLENAGTLTLGNGAVIRRATSGSPALIHNAGTVTRVAGTSGAGLDVPLDNDGVVTSGGGRVTMTGGGGTSFGDFTAPDGSEVAFSAGTFALQNASLGRNVTVDGATVNIAGGDVRPTGTFRVSSGRLTTATTVTIGGAMAWSGGVMDGAGSLVVPGGGTVAVSASSTAYLDTTLENAGTLTMGNGAVIRRATSGSPALIHNAGTVTRVAGTSGAGLDVPLDNDGVVTSGGGRVTMTGGGGTSTGSFTAPDGSEVAFSAGYFKLQNAALEHNVTIDGGDLDVSGKPISATGTLRLSSGSLSLLDTNATVTGALAWSGGRVDGNGTFVVAATAAASMAASSTAYLDTTLENAGTLTMGNGAVIRRATSGSPALIHNAGTVTRVAGTSGAGLDVPLDNDGVVTSGGGRVTMTGGGGTSTGTFTAPDDAEVAFSAGLFKLQDASLARNVTIDGGDVDVSGKPIATTGTLRLSSGWLSLLDANVTVAGALAWSGGRVDGNGTLAVAATATVNVATSSVGYLDTTLENAGTLTLGNGADIRRAVGSSSALVHNTGTITRTAGTSTASISVALDNDGTIIGRDGRISFTGGGGVSTGTFSAPIGSELAFSAGAFALQNSTFEGAITIDGGTVDVSGAIPAGTLRMSAGRITGAGRLDIRDRFDVSGGQIELRGVLRIAETAVTEFNGTLRVIDATVDNRGMLRNAAGRTYLVDLSGRARLRNSGTVIVNDSSTIAGTADTLLLNLGTIRRPATGGRATISAPLENNGVLDIDRGELQATAFRQTTDGSALFHVAGADAFGRLTLAGTARVAGSLKATSDGGSTVAPGTRLRVVSGGIRDGEFAPSVDQRFTFDQSAAAGIDLVVVNGLKSSLAAAPSGADAAPEAGSRATTADPRAEESPGISPVPPASAGDQEPADPAPPGPPQPTARRAQAVLKARADGAFALRVVGAKLAQLRTSRRHNIGALRLDARGVVRGSLRRGSRDGRFSYRLAAKGTFSPWTIVVVRRARDARGDRSTHQP</sequence>
<feature type="signal peptide" evidence="2">
    <location>
        <begin position="1"/>
        <end position="28"/>
    </location>
</feature>
<evidence type="ECO:0000256" key="1">
    <source>
        <dbReference type="SAM" id="MobiDB-lite"/>
    </source>
</evidence>
<dbReference type="SUPFAM" id="SSF51126">
    <property type="entry name" value="Pectin lyase-like"/>
    <property type="match status" value="2"/>
</dbReference>
<evidence type="ECO:0000313" key="3">
    <source>
        <dbReference type="EMBL" id="MDA0161257.1"/>
    </source>
</evidence>
<gene>
    <name evidence="3" type="ORF">OM076_13350</name>
</gene>
<dbReference type="RefSeq" id="WP_270040453.1">
    <property type="nucleotide sequence ID" value="NZ_JAPDOD010000010.1"/>
</dbReference>